<accession>A0A0D6JAN3</accession>
<protein>
    <submittedName>
        <fullName evidence="2">Methenyltetrahydrofolate cyclohydrolase</fullName>
        <ecNumber evidence="2">3.5.4.9</ecNumber>
    </submittedName>
</protein>
<dbReference type="KEGG" id="fil:BN1229_v1_0520"/>
<evidence type="ECO:0000313" key="3">
    <source>
        <dbReference type="Proteomes" id="UP000033187"/>
    </source>
</evidence>
<dbReference type="EMBL" id="LN829119">
    <property type="protein sequence ID" value="CPR15826.1"/>
    <property type="molecule type" value="Genomic_DNA"/>
</dbReference>
<keyword evidence="2" id="KW-0378">Hydrolase</keyword>
<keyword evidence="3" id="KW-1185">Reference proteome</keyword>
<evidence type="ECO:0000313" key="2">
    <source>
        <dbReference type="EMBL" id="CPR15826.1"/>
    </source>
</evidence>
<name>A0A0D6JAN3_9HYPH</name>
<dbReference type="RefSeq" id="WP_046476349.1">
    <property type="nucleotide sequence ID" value="NZ_LN829118.1"/>
</dbReference>
<dbReference type="AlphaFoldDB" id="A0A0D6JAN3"/>
<dbReference type="Proteomes" id="UP000033187">
    <property type="component" value="Chromosome 1"/>
</dbReference>
<sequence length="207" mass="21762">MLTTMSLEEFGAVLASDAPAPGGGSVAALSGAVGAGLIAMVCRLSIGKKGCEAFTEELTKTVPKADALAAGLLRRVDLDTEAFNSVMAAFKLPKQTDEEKAKRTAAIQDGYKEAVQSPIAIASECVAVLELSRNLLGKSNPNALSDLGVASQQAYAGLEGAIMNVKINLPSIKDENFKSEISTELVQLLKQGREAKEQVYQFVSDNL</sequence>
<dbReference type="Gene3D" id="1.20.120.680">
    <property type="entry name" value="Formiminotetrahydrofolate cyclodeaminase monomer, up-and-down helical bundle"/>
    <property type="match status" value="1"/>
</dbReference>
<dbReference type="Pfam" id="PF04961">
    <property type="entry name" value="FTCD_C"/>
    <property type="match status" value="1"/>
</dbReference>
<dbReference type="OrthoDB" id="7959174at2"/>
<dbReference type="InterPro" id="IPR036178">
    <property type="entry name" value="Formintransfe-cycloase-like_sf"/>
</dbReference>
<dbReference type="KEGG" id="fiy:BN1229_v1_0523"/>
<dbReference type="SUPFAM" id="SSF101262">
    <property type="entry name" value="Methenyltetrahydrofolate cyclohydrolase-like"/>
    <property type="match status" value="1"/>
</dbReference>
<evidence type="ECO:0000259" key="1">
    <source>
        <dbReference type="Pfam" id="PF04961"/>
    </source>
</evidence>
<dbReference type="InterPro" id="IPR007044">
    <property type="entry name" value="Cyclodeamin/CycHdrlase"/>
</dbReference>
<organism evidence="2 3">
    <name type="scientific">Candidatus Filomicrobium marinum</name>
    <dbReference type="NCBI Taxonomy" id="1608628"/>
    <lineage>
        <taxon>Bacteria</taxon>
        <taxon>Pseudomonadati</taxon>
        <taxon>Pseudomonadota</taxon>
        <taxon>Alphaproteobacteria</taxon>
        <taxon>Hyphomicrobiales</taxon>
        <taxon>Hyphomicrobiaceae</taxon>
        <taxon>Filomicrobium</taxon>
    </lineage>
</organism>
<dbReference type="EC" id="3.5.4.9" evidence="2"/>
<reference evidence="3" key="1">
    <citation type="submission" date="2015-02" db="EMBL/GenBank/DDBJ databases">
        <authorList>
            <person name="Chooi Y.-H."/>
        </authorList>
    </citation>
    <scope>NUCLEOTIDE SEQUENCE [LARGE SCALE GENOMIC DNA]</scope>
    <source>
        <strain evidence="3">strain Y</strain>
    </source>
</reference>
<dbReference type="GO" id="GO:0004477">
    <property type="term" value="F:methenyltetrahydrofolate cyclohydrolase activity"/>
    <property type="evidence" value="ECO:0007669"/>
    <property type="project" value="UniProtKB-EC"/>
</dbReference>
<feature type="domain" description="Cyclodeaminase/cyclohydrolase" evidence="1">
    <location>
        <begin position="6"/>
        <end position="185"/>
    </location>
</feature>
<gene>
    <name evidence="2" type="primary">fchA</name>
    <name evidence="2" type="ORF">YBN1229_v1_0523</name>
</gene>
<proteinExistence type="predicted"/>